<keyword evidence="8 9" id="KW-0472">Membrane</keyword>
<dbReference type="PANTHER" id="PTHR24223:SF456">
    <property type="entry name" value="MULTIDRUG RESISTANCE-ASSOCIATED PROTEIN LETHAL(2)03659"/>
    <property type="match status" value="1"/>
</dbReference>
<feature type="domain" description="ABC transporter" evidence="10">
    <location>
        <begin position="144"/>
        <end position="337"/>
    </location>
</feature>
<dbReference type="PANTHER" id="PTHR24223">
    <property type="entry name" value="ATP-BINDING CASSETTE SUB-FAMILY C"/>
    <property type="match status" value="1"/>
</dbReference>
<dbReference type="GO" id="GO:0016020">
    <property type="term" value="C:membrane"/>
    <property type="evidence" value="ECO:0007669"/>
    <property type="project" value="UniProtKB-SubCell"/>
</dbReference>
<dbReference type="Gene3D" id="3.40.50.300">
    <property type="entry name" value="P-loop containing nucleotide triphosphate hydrolases"/>
    <property type="match status" value="2"/>
</dbReference>
<evidence type="ECO:0000313" key="13">
    <source>
        <dbReference type="EMBL" id="CAF3741871.1"/>
    </source>
</evidence>
<feature type="non-terminal residue" evidence="13">
    <location>
        <position position="1"/>
    </location>
</feature>
<keyword evidence="6" id="KW-0067">ATP-binding</keyword>
<dbReference type="InterPro" id="IPR003593">
    <property type="entry name" value="AAA+_ATPase"/>
</dbReference>
<accession>A0A8S2IEH5</accession>
<evidence type="ECO:0000256" key="2">
    <source>
        <dbReference type="ARBA" id="ARBA00009726"/>
    </source>
</evidence>
<evidence type="ECO:0000256" key="8">
    <source>
        <dbReference type="ARBA" id="ARBA00023136"/>
    </source>
</evidence>
<keyword evidence="5" id="KW-0547">Nucleotide-binding</keyword>
<keyword evidence="4 9" id="KW-0812">Transmembrane</keyword>
<dbReference type="InterPro" id="IPR027417">
    <property type="entry name" value="P-loop_NTPase"/>
</dbReference>
<evidence type="ECO:0000313" key="14">
    <source>
        <dbReference type="Proteomes" id="UP000682733"/>
    </source>
</evidence>
<feature type="transmembrane region" description="Helical" evidence="9">
    <location>
        <begin position="81"/>
        <end position="101"/>
    </location>
</feature>
<evidence type="ECO:0008006" key="15">
    <source>
        <dbReference type="Google" id="ProtNLM"/>
    </source>
</evidence>
<dbReference type="SUPFAM" id="SSF52540">
    <property type="entry name" value="P-loop containing nucleoside triphosphate hydrolases"/>
    <property type="match status" value="1"/>
</dbReference>
<dbReference type="InterPro" id="IPR011527">
    <property type="entry name" value="ABC1_TM_dom"/>
</dbReference>
<keyword evidence="3" id="KW-0813">Transport</keyword>
<feature type="domain" description="ABC transmembrane type-1" evidence="11">
    <location>
        <begin position="1"/>
        <end position="109"/>
    </location>
</feature>
<gene>
    <name evidence="12" type="ORF">OVA965_LOCUS13069</name>
    <name evidence="13" type="ORF">TMI583_LOCUS13073</name>
</gene>
<evidence type="ECO:0000256" key="3">
    <source>
        <dbReference type="ARBA" id="ARBA00022448"/>
    </source>
</evidence>
<protein>
    <recommendedName>
        <fullName evidence="15">ATP-binding cassette sub-family C member 7</fullName>
    </recommendedName>
</protein>
<proteinExistence type="inferred from homology"/>
<dbReference type="GO" id="GO:0140359">
    <property type="term" value="F:ABC-type transporter activity"/>
    <property type="evidence" value="ECO:0007669"/>
    <property type="project" value="InterPro"/>
</dbReference>
<dbReference type="InterPro" id="IPR017871">
    <property type="entry name" value="ABC_transporter-like_CS"/>
</dbReference>
<dbReference type="Proteomes" id="UP000677228">
    <property type="component" value="Unassembled WGS sequence"/>
</dbReference>
<evidence type="ECO:0000259" key="10">
    <source>
        <dbReference type="PROSITE" id="PS50893"/>
    </source>
</evidence>
<evidence type="ECO:0000256" key="6">
    <source>
        <dbReference type="ARBA" id="ARBA00022840"/>
    </source>
</evidence>
<dbReference type="Pfam" id="PF00005">
    <property type="entry name" value="ABC_tran"/>
    <property type="match status" value="1"/>
</dbReference>
<dbReference type="PROSITE" id="PS50929">
    <property type="entry name" value="ABC_TM1F"/>
    <property type="match status" value="1"/>
</dbReference>
<evidence type="ECO:0000256" key="9">
    <source>
        <dbReference type="SAM" id="Phobius"/>
    </source>
</evidence>
<sequence>RSPVYSHLSTILDGIIIVRAYGATEICIKDFERHLDNHTKAIYLLRTVDRWGAIRFDWLTAGFMTFFVFSSLIMHKSMPSANVTVALVHALSLIGLLQWFIRLGTEILLQMTAVERVNEYCHLPVEELKTNEPPKPHWPEGGQITFENLSFRYSVNSPWILNKIDLFIQPGEKIGIVGRTGAGKSSIIQALFRMADLEGKILIDGIDTKSISLNSLRNRISIIPQVQLKPMIIRLPSGLSHQITEGGTNFSVGQRQLICLVRALLRRNKILVIDEATANVDMKQKFKNCTVLTIAHRLRTVIDNDKILVLSNGCIVEFDHPYLLLCDTNSYFYEMISQGNKSEAHGFLKQSKRYYAKGQHLQIENEIVNKISDLFSRLYTYTEFPKSTKDIIN</sequence>
<dbReference type="EMBL" id="CAJOBA010005384">
    <property type="protein sequence ID" value="CAF3741871.1"/>
    <property type="molecule type" value="Genomic_DNA"/>
</dbReference>
<dbReference type="PROSITE" id="PS50893">
    <property type="entry name" value="ABC_TRANSPORTER_2"/>
    <property type="match status" value="1"/>
</dbReference>
<comment type="caution">
    <text evidence="13">The sequence shown here is derived from an EMBL/GenBank/DDBJ whole genome shotgun (WGS) entry which is preliminary data.</text>
</comment>
<dbReference type="PROSITE" id="PS00211">
    <property type="entry name" value="ABC_TRANSPORTER_1"/>
    <property type="match status" value="1"/>
</dbReference>
<dbReference type="Gene3D" id="1.20.1560.10">
    <property type="entry name" value="ABC transporter type 1, transmembrane domain"/>
    <property type="match status" value="1"/>
</dbReference>
<evidence type="ECO:0000256" key="5">
    <source>
        <dbReference type="ARBA" id="ARBA00022741"/>
    </source>
</evidence>
<evidence type="ECO:0000256" key="7">
    <source>
        <dbReference type="ARBA" id="ARBA00022989"/>
    </source>
</evidence>
<evidence type="ECO:0000313" key="12">
    <source>
        <dbReference type="EMBL" id="CAF0970449.1"/>
    </source>
</evidence>
<dbReference type="EMBL" id="CAJNOK010005378">
    <property type="protein sequence ID" value="CAF0970449.1"/>
    <property type="molecule type" value="Genomic_DNA"/>
</dbReference>
<dbReference type="InterPro" id="IPR050173">
    <property type="entry name" value="ABC_transporter_C-like"/>
</dbReference>
<keyword evidence="7 9" id="KW-1133">Transmembrane helix</keyword>
<evidence type="ECO:0000256" key="4">
    <source>
        <dbReference type="ARBA" id="ARBA00022692"/>
    </source>
</evidence>
<dbReference type="CDD" id="cd03244">
    <property type="entry name" value="ABCC_MRP_domain2"/>
    <property type="match status" value="1"/>
</dbReference>
<organism evidence="13 14">
    <name type="scientific">Didymodactylos carnosus</name>
    <dbReference type="NCBI Taxonomy" id="1234261"/>
    <lineage>
        <taxon>Eukaryota</taxon>
        <taxon>Metazoa</taxon>
        <taxon>Spiralia</taxon>
        <taxon>Gnathifera</taxon>
        <taxon>Rotifera</taxon>
        <taxon>Eurotatoria</taxon>
        <taxon>Bdelloidea</taxon>
        <taxon>Philodinida</taxon>
        <taxon>Philodinidae</taxon>
        <taxon>Didymodactylos</taxon>
    </lineage>
</organism>
<evidence type="ECO:0000259" key="11">
    <source>
        <dbReference type="PROSITE" id="PS50929"/>
    </source>
</evidence>
<dbReference type="GO" id="GO:0005524">
    <property type="term" value="F:ATP binding"/>
    <property type="evidence" value="ECO:0007669"/>
    <property type="project" value="UniProtKB-KW"/>
</dbReference>
<dbReference type="Proteomes" id="UP000682733">
    <property type="component" value="Unassembled WGS sequence"/>
</dbReference>
<dbReference type="InterPro" id="IPR003439">
    <property type="entry name" value="ABC_transporter-like_ATP-bd"/>
</dbReference>
<comment type="similarity">
    <text evidence="2">Belongs to the ABC transporter superfamily. ABCC family. Conjugate transporter (TC 3.A.1.208) subfamily.</text>
</comment>
<reference evidence="13" key="1">
    <citation type="submission" date="2021-02" db="EMBL/GenBank/DDBJ databases">
        <authorList>
            <person name="Nowell W R."/>
        </authorList>
    </citation>
    <scope>NUCLEOTIDE SEQUENCE</scope>
</reference>
<dbReference type="GO" id="GO:0016887">
    <property type="term" value="F:ATP hydrolysis activity"/>
    <property type="evidence" value="ECO:0007669"/>
    <property type="project" value="InterPro"/>
</dbReference>
<feature type="transmembrane region" description="Helical" evidence="9">
    <location>
        <begin position="56"/>
        <end position="75"/>
    </location>
</feature>
<name>A0A8S2IEH5_9BILA</name>
<comment type="subcellular location">
    <subcellularLocation>
        <location evidence="1">Membrane</location>
        <topology evidence="1">Multi-pass membrane protein</topology>
    </subcellularLocation>
</comment>
<dbReference type="AlphaFoldDB" id="A0A8S2IEH5"/>
<evidence type="ECO:0000256" key="1">
    <source>
        <dbReference type="ARBA" id="ARBA00004141"/>
    </source>
</evidence>
<dbReference type="SMART" id="SM00382">
    <property type="entry name" value="AAA"/>
    <property type="match status" value="1"/>
</dbReference>
<dbReference type="SUPFAM" id="SSF90123">
    <property type="entry name" value="ABC transporter transmembrane region"/>
    <property type="match status" value="1"/>
</dbReference>
<dbReference type="InterPro" id="IPR036640">
    <property type="entry name" value="ABC1_TM_sf"/>
</dbReference>